<name>A0A5D3WK58_9BACT</name>
<accession>A0A5D3WK58</accession>
<feature type="region of interest" description="Disordered" evidence="1">
    <location>
        <begin position="53"/>
        <end position="72"/>
    </location>
</feature>
<dbReference type="EMBL" id="VNIB01000003">
    <property type="protein sequence ID" value="TYO99355.1"/>
    <property type="molecule type" value="Genomic_DNA"/>
</dbReference>
<proteinExistence type="predicted"/>
<protein>
    <submittedName>
        <fullName evidence="2">Uncharacterized protein</fullName>
    </submittedName>
</protein>
<keyword evidence="3" id="KW-1185">Reference proteome</keyword>
<gene>
    <name evidence="2" type="ORF">EDC39_103201</name>
</gene>
<sequence>MPLKTKKIVRLGWVLVMLVCAFLLGRYLQPKPAAMTRVLRQASPLDFSRVRLPGGRMPTRVPYPHRTRPHQN</sequence>
<dbReference type="RefSeq" id="WP_148895274.1">
    <property type="nucleotide sequence ID" value="NZ_VNIB01000003.1"/>
</dbReference>
<feature type="compositionally biased region" description="Basic residues" evidence="1">
    <location>
        <begin position="63"/>
        <end position="72"/>
    </location>
</feature>
<evidence type="ECO:0000313" key="3">
    <source>
        <dbReference type="Proteomes" id="UP000324159"/>
    </source>
</evidence>
<organism evidence="2 3">
    <name type="scientific">Geothermobacter ehrlichii</name>
    <dbReference type="NCBI Taxonomy" id="213224"/>
    <lineage>
        <taxon>Bacteria</taxon>
        <taxon>Pseudomonadati</taxon>
        <taxon>Thermodesulfobacteriota</taxon>
        <taxon>Desulfuromonadia</taxon>
        <taxon>Desulfuromonadales</taxon>
        <taxon>Geothermobacteraceae</taxon>
        <taxon>Geothermobacter</taxon>
    </lineage>
</organism>
<evidence type="ECO:0000313" key="2">
    <source>
        <dbReference type="EMBL" id="TYO99355.1"/>
    </source>
</evidence>
<reference evidence="2 3" key="1">
    <citation type="submission" date="2019-07" db="EMBL/GenBank/DDBJ databases">
        <title>Genomic Encyclopedia of Type Strains, Phase IV (KMG-IV): sequencing the most valuable type-strain genomes for metagenomic binning, comparative biology and taxonomic classification.</title>
        <authorList>
            <person name="Goeker M."/>
        </authorList>
    </citation>
    <scope>NUCLEOTIDE SEQUENCE [LARGE SCALE GENOMIC DNA]</scope>
    <source>
        <strain evidence="2 3">SS015</strain>
    </source>
</reference>
<dbReference type="AlphaFoldDB" id="A0A5D3WK58"/>
<evidence type="ECO:0000256" key="1">
    <source>
        <dbReference type="SAM" id="MobiDB-lite"/>
    </source>
</evidence>
<dbReference type="Proteomes" id="UP000324159">
    <property type="component" value="Unassembled WGS sequence"/>
</dbReference>
<comment type="caution">
    <text evidence="2">The sequence shown here is derived from an EMBL/GenBank/DDBJ whole genome shotgun (WGS) entry which is preliminary data.</text>
</comment>